<accession>A0A1P8Q2K1</accession>
<reference evidence="3" key="1">
    <citation type="submission" date="2016-12" db="EMBL/GenBank/DDBJ databases">
        <authorList>
            <person name="Jung M.Y."/>
            <person name="Lee S.H."/>
        </authorList>
    </citation>
    <scope>NUCLEOTIDE SEQUENCE [LARGE SCALE GENOMIC DNA]</scope>
    <source>
        <strain evidence="3">WiKim39</strain>
    </source>
</reference>
<protein>
    <submittedName>
        <fullName evidence="2">Uncharacterized protein</fullName>
    </submittedName>
</protein>
<evidence type="ECO:0000256" key="1">
    <source>
        <dbReference type="SAM" id="MobiDB-lite"/>
    </source>
</evidence>
<evidence type="ECO:0000313" key="2">
    <source>
        <dbReference type="EMBL" id="APX72047.1"/>
    </source>
</evidence>
<evidence type="ECO:0000313" key="3">
    <source>
        <dbReference type="Proteomes" id="UP000187499"/>
    </source>
</evidence>
<proteinExistence type="predicted"/>
<keyword evidence="3" id="KW-1185">Reference proteome</keyword>
<dbReference type="STRING" id="1847728.BTM29_05495"/>
<organism evidence="2 3">
    <name type="scientific">Companilactobacillus allii</name>
    <dbReference type="NCBI Taxonomy" id="1847728"/>
    <lineage>
        <taxon>Bacteria</taxon>
        <taxon>Bacillati</taxon>
        <taxon>Bacillota</taxon>
        <taxon>Bacilli</taxon>
        <taxon>Lactobacillales</taxon>
        <taxon>Lactobacillaceae</taxon>
        <taxon>Companilactobacillus</taxon>
    </lineage>
</organism>
<feature type="compositionally biased region" description="Polar residues" evidence="1">
    <location>
        <begin position="156"/>
        <end position="166"/>
    </location>
</feature>
<name>A0A1P8Q2K1_9LACO</name>
<dbReference type="OrthoDB" id="149299at2"/>
<dbReference type="AlphaFoldDB" id="A0A1P8Q2K1"/>
<dbReference type="Proteomes" id="UP000187499">
    <property type="component" value="Chromosome"/>
</dbReference>
<sequence>MQMSENIDKWTKGMIAFRQKLTQPSKTAENPFFKSNYVTLDGIVKSADDAIKALGESCGIVYSQELSSDVNAGVVSVTTLVSHESGQYVMFGPLQVVITGKHDAQAAGSAGTYAKRYALSAALGITSDIDDDGNGASMNKSNQSNNSYSNRSNSNQYQTKKPTTNFADKKINKAKENQIIDMITQASELFEMDRKEFESSLFNKYGVPTVKDISNAIGDQMITYLSKGIEQGKQAQLSNQEKENKKQAV</sequence>
<dbReference type="Pfam" id="PF04404">
    <property type="entry name" value="ERF"/>
    <property type="match status" value="1"/>
</dbReference>
<dbReference type="EMBL" id="CP019323">
    <property type="protein sequence ID" value="APX72047.1"/>
    <property type="molecule type" value="Genomic_DNA"/>
</dbReference>
<feature type="compositionally biased region" description="Low complexity" evidence="1">
    <location>
        <begin position="137"/>
        <end position="155"/>
    </location>
</feature>
<dbReference type="InterPro" id="IPR007499">
    <property type="entry name" value="ERF_bacteria_virus"/>
</dbReference>
<dbReference type="KEGG" id="lalw:BTM29_05495"/>
<feature type="region of interest" description="Disordered" evidence="1">
    <location>
        <begin position="131"/>
        <end position="167"/>
    </location>
</feature>
<gene>
    <name evidence="2" type="ORF">BTM29_05495</name>
</gene>
<dbReference type="RefSeq" id="WP_076614550.1">
    <property type="nucleotide sequence ID" value="NZ_CP019323.1"/>
</dbReference>